<dbReference type="Pfam" id="PF01909">
    <property type="entry name" value="NTP_transf_2"/>
    <property type="match status" value="1"/>
</dbReference>
<comment type="cofactor">
    <cofactor evidence="1">
        <name>Mg(2+)</name>
        <dbReference type="ChEBI" id="CHEBI:18420"/>
    </cofactor>
</comment>
<dbReference type="OrthoDB" id="9809668at2"/>
<dbReference type="EMBL" id="CP000448">
    <property type="protein sequence ID" value="ABI69026.1"/>
    <property type="molecule type" value="Genomic_DNA"/>
</dbReference>
<dbReference type="KEGG" id="swo:Swol_1728"/>
<dbReference type="RefSeq" id="WP_011641123.1">
    <property type="nucleotide sequence ID" value="NC_008346.1"/>
</dbReference>
<keyword evidence="12" id="KW-1185">Reference proteome</keyword>
<dbReference type="GO" id="GO:0005524">
    <property type="term" value="F:ATP binding"/>
    <property type="evidence" value="ECO:0007669"/>
    <property type="project" value="UniProtKB-KW"/>
</dbReference>
<keyword evidence="5" id="KW-0479">Metal-binding</keyword>
<organism evidence="11 12">
    <name type="scientific">Syntrophomonas wolfei subsp. wolfei (strain DSM 2245B / Goettingen)</name>
    <dbReference type="NCBI Taxonomy" id="335541"/>
    <lineage>
        <taxon>Bacteria</taxon>
        <taxon>Bacillati</taxon>
        <taxon>Bacillota</taxon>
        <taxon>Clostridia</taxon>
        <taxon>Eubacteriales</taxon>
        <taxon>Syntrophomonadaceae</taxon>
        <taxon>Syntrophomonas</taxon>
    </lineage>
</organism>
<evidence type="ECO:0000313" key="12">
    <source>
        <dbReference type="Proteomes" id="UP000001968"/>
    </source>
</evidence>
<name>Q0AW78_SYNWW</name>
<evidence type="ECO:0000259" key="10">
    <source>
        <dbReference type="Pfam" id="PF01909"/>
    </source>
</evidence>
<sequence>MLTINDISNGVLRAVQNYPVKRVSLFGSYADGKQNEESDVDLLIEFTTSGVSLFLLSDLKQRLEDELATTVDLIHAPLLKDDLINIKKVIDIYEVQG</sequence>
<evidence type="ECO:0000256" key="9">
    <source>
        <dbReference type="ARBA" id="ARBA00038276"/>
    </source>
</evidence>
<keyword evidence="2" id="KW-1277">Toxin-antitoxin system</keyword>
<keyword evidence="8" id="KW-0460">Magnesium</keyword>
<keyword evidence="4" id="KW-0548">Nucleotidyltransferase</keyword>
<dbReference type="GO" id="GO:0016779">
    <property type="term" value="F:nucleotidyltransferase activity"/>
    <property type="evidence" value="ECO:0007669"/>
    <property type="project" value="UniProtKB-KW"/>
</dbReference>
<dbReference type="InterPro" id="IPR002934">
    <property type="entry name" value="Polymerase_NTP_transf_dom"/>
</dbReference>
<protein>
    <recommendedName>
        <fullName evidence="10">Polymerase nucleotidyl transferase domain-containing protein</fullName>
    </recommendedName>
</protein>
<dbReference type="eggNOG" id="COG1669">
    <property type="taxonomic scope" value="Bacteria"/>
</dbReference>
<evidence type="ECO:0000256" key="6">
    <source>
        <dbReference type="ARBA" id="ARBA00022741"/>
    </source>
</evidence>
<dbReference type="AlphaFoldDB" id="Q0AW78"/>
<evidence type="ECO:0000256" key="3">
    <source>
        <dbReference type="ARBA" id="ARBA00022679"/>
    </source>
</evidence>
<dbReference type="PANTHER" id="PTHR33571:SF14">
    <property type="entry name" value="PROTEIN ADENYLYLTRANSFERASE MJ0435-RELATED"/>
    <property type="match status" value="1"/>
</dbReference>
<dbReference type="CDD" id="cd05403">
    <property type="entry name" value="NT_KNTase_like"/>
    <property type="match status" value="1"/>
</dbReference>
<dbReference type="SUPFAM" id="SSF81301">
    <property type="entry name" value="Nucleotidyltransferase"/>
    <property type="match status" value="1"/>
</dbReference>
<evidence type="ECO:0000256" key="5">
    <source>
        <dbReference type="ARBA" id="ARBA00022723"/>
    </source>
</evidence>
<evidence type="ECO:0000256" key="4">
    <source>
        <dbReference type="ARBA" id="ARBA00022695"/>
    </source>
</evidence>
<evidence type="ECO:0000313" key="11">
    <source>
        <dbReference type="EMBL" id="ABI69026.1"/>
    </source>
</evidence>
<proteinExistence type="inferred from homology"/>
<dbReference type="Gene3D" id="3.30.460.10">
    <property type="entry name" value="Beta Polymerase, domain 2"/>
    <property type="match status" value="1"/>
</dbReference>
<evidence type="ECO:0000256" key="7">
    <source>
        <dbReference type="ARBA" id="ARBA00022840"/>
    </source>
</evidence>
<dbReference type="PANTHER" id="PTHR33571">
    <property type="entry name" value="SSL8005 PROTEIN"/>
    <property type="match status" value="1"/>
</dbReference>
<dbReference type="HOGENOM" id="CLU_130257_7_2_9"/>
<keyword evidence="6" id="KW-0547">Nucleotide-binding</keyword>
<keyword evidence="3" id="KW-0808">Transferase</keyword>
<dbReference type="Proteomes" id="UP000001968">
    <property type="component" value="Chromosome"/>
</dbReference>
<evidence type="ECO:0000256" key="2">
    <source>
        <dbReference type="ARBA" id="ARBA00022649"/>
    </source>
</evidence>
<dbReference type="InterPro" id="IPR052038">
    <property type="entry name" value="Type-VII_TA_antitoxin"/>
</dbReference>
<keyword evidence="7" id="KW-0067">ATP-binding</keyword>
<dbReference type="InterPro" id="IPR043519">
    <property type="entry name" value="NT_sf"/>
</dbReference>
<comment type="similarity">
    <text evidence="9">Belongs to the MntA antitoxin family.</text>
</comment>
<gene>
    <name evidence="11" type="ordered locus">Swol_1728</name>
</gene>
<reference evidence="12" key="1">
    <citation type="journal article" date="2010" name="Environ. Microbiol.">
        <title>The genome of Syntrophomonas wolfei: new insights into syntrophic metabolism and biohydrogen production.</title>
        <authorList>
            <person name="Sieber J.R."/>
            <person name="Sims D.R."/>
            <person name="Han C."/>
            <person name="Kim E."/>
            <person name="Lykidis A."/>
            <person name="Lapidus A.L."/>
            <person name="McDonnald E."/>
            <person name="Rohlin L."/>
            <person name="Culley D.E."/>
            <person name="Gunsalus R."/>
            <person name="McInerney M.J."/>
        </authorList>
    </citation>
    <scope>NUCLEOTIDE SEQUENCE [LARGE SCALE GENOMIC DNA]</scope>
    <source>
        <strain evidence="12">DSM 2245B / Goettingen</strain>
    </source>
</reference>
<evidence type="ECO:0000256" key="1">
    <source>
        <dbReference type="ARBA" id="ARBA00001946"/>
    </source>
</evidence>
<dbReference type="GO" id="GO:0046872">
    <property type="term" value="F:metal ion binding"/>
    <property type="evidence" value="ECO:0007669"/>
    <property type="project" value="UniProtKB-KW"/>
</dbReference>
<feature type="domain" description="Polymerase nucleotidyl transferase" evidence="10">
    <location>
        <begin position="15"/>
        <end position="80"/>
    </location>
</feature>
<accession>Q0AW78</accession>
<dbReference type="STRING" id="335541.Swol_1728"/>
<evidence type="ECO:0000256" key="8">
    <source>
        <dbReference type="ARBA" id="ARBA00022842"/>
    </source>
</evidence>